<protein>
    <submittedName>
        <fullName evidence="1">Uncharacterized protein</fullName>
    </submittedName>
</protein>
<sequence>MKLIINMGLSAQVIDLPLSGETIGDLVAAGEIPDVGAIWDILKGDAGDAPVPPTTITAPSASAGSVGEGTEITFVAGVYAGDEPMTVSRVLRVDGSLVDAEFSELSYTPPITGANRVVSVTETATNAAGTRTETVTVTVQRIPVAPSVATEPTISPASPQQGDTITIVPPTWQGDTPITVEFVATFNGTDVTASVTADGPDLSYAAGSSGEFVITFSATNAAGGPVLSSASITVAAFALINTGLNLNTANIMVQGESQAASWLFDTWGVNEDPARPSHEWSQLFRAAYTGSRFGPVVGGAGPLPGGLPGIGNGAIIGPANGTWSTWNFGTFPAGNDPRNDLANFQALVIWERASGGSNGEFADPCRWHDREHMLGAQTDFEGEWLYVQRAAQQGIKSIFLAGPRQPMIDDGATPTDGVRDDWRQRALGTDVPVRVRQQFLQSRLVANGHSDISVYILPFHLLEIRLHDDVRDGSPEKPASISSYYDYHADDAGWVNNNGHHAYMHSRLGSYADWCLAYAVLFATSPVGLPNAIGSTSVTADEAQYLQALAWEIAQDYYPAGLGGETAAEVVWEPYQGEALPALLPASRTVVEVPTATIYTDIAGSMVAANGDPVGNINGYAAASEAARPVLTGDRLVFSADPMSATLTGFAPNYGMLLVSLNDQMAEEEILFQATGGGTFSIKADADNAAFGHILVLDYEGGWTFCGVPSEYFDGRPILVEWELRASGERTVLKVTDPGVALASDAKLRSQILTDRGLSGVRTGFTLGPPNGAETAEFDLYAMFATDQIPTDKDRLKIYAHLENVFGGPIWFPDAYG</sequence>
<evidence type="ECO:0000313" key="2">
    <source>
        <dbReference type="Proteomes" id="UP001320702"/>
    </source>
</evidence>
<comment type="caution">
    <text evidence="1">The sequence shown here is derived from an EMBL/GenBank/DDBJ whole genome shotgun (WGS) entry which is preliminary data.</text>
</comment>
<reference evidence="1 2" key="1">
    <citation type="submission" date="2022-04" db="EMBL/GenBank/DDBJ databases">
        <title>Paracoccus sp. YLB-12 draft genome sequence.</title>
        <authorList>
            <person name="Yu L."/>
        </authorList>
    </citation>
    <scope>NUCLEOTIDE SEQUENCE [LARGE SCALE GENOMIC DNA]</scope>
    <source>
        <strain evidence="1 2">YLB-12</strain>
    </source>
</reference>
<name>A0ABT2KCK3_9RHOB</name>
<dbReference type="RefSeq" id="WP_260278188.1">
    <property type="nucleotide sequence ID" value="NZ_JANAVZ010000009.1"/>
</dbReference>
<evidence type="ECO:0000313" key="1">
    <source>
        <dbReference type="EMBL" id="MCT4334272.1"/>
    </source>
</evidence>
<dbReference type="Proteomes" id="UP001320702">
    <property type="component" value="Unassembled WGS sequence"/>
</dbReference>
<dbReference type="EMBL" id="JANAVZ010000009">
    <property type="protein sequence ID" value="MCT4334272.1"/>
    <property type="molecule type" value="Genomic_DNA"/>
</dbReference>
<keyword evidence="2" id="KW-1185">Reference proteome</keyword>
<proteinExistence type="predicted"/>
<gene>
    <name evidence="1" type="ORF">MU516_15510</name>
</gene>
<accession>A0ABT2KCK3</accession>
<organism evidence="1 2">
    <name type="scientific">Paracoccus maritimus</name>
    <dbReference type="NCBI Taxonomy" id="2933292"/>
    <lineage>
        <taxon>Bacteria</taxon>
        <taxon>Pseudomonadati</taxon>
        <taxon>Pseudomonadota</taxon>
        <taxon>Alphaproteobacteria</taxon>
        <taxon>Rhodobacterales</taxon>
        <taxon>Paracoccaceae</taxon>
        <taxon>Paracoccus</taxon>
    </lineage>
</organism>